<dbReference type="Proteomes" id="UP000250235">
    <property type="component" value="Unassembled WGS sequence"/>
</dbReference>
<dbReference type="InterPro" id="IPR002182">
    <property type="entry name" value="NB-ARC"/>
</dbReference>
<dbReference type="InterPro" id="IPR041118">
    <property type="entry name" value="Rx_N"/>
</dbReference>
<dbReference type="InterPro" id="IPR055414">
    <property type="entry name" value="LRR_R13L4/SHOC2-like"/>
</dbReference>
<evidence type="ECO:0000256" key="6">
    <source>
        <dbReference type="ARBA" id="ARBA00022840"/>
    </source>
</evidence>
<organism evidence="11 12">
    <name type="scientific">Dorcoceras hygrometricum</name>
    <dbReference type="NCBI Taxonomy" id="472368"/>
    <lineage>
        <taxon>Eukaryota</taxon>
        <taxon>Viridiplantae</taxon>
        <taxon>Streptophyta</taxon>
        <taxon>Embryophyta</taxon>
        <taxon>Tracheophyta</taxon>
        <taxon>Spermatophyta</taxon>
        <taxon>Magnoliopsida</taxon>
        <taxon>eudicotyledons</taxon>
        <taxon>Gunneridae</taxon>
        <taxon>Pentapetalae</taxon>
        <taxon>asterids</taxon>
        <taxon>lamiids</taxon>
        <taxon>Lamiales</taxon>
        <taxon>Gesneriaceae</taxon>
        <taxon>Didymocarpoideae</taxon>
        <taxon>Trichosporeae</taxon>
        <taxon>Loxocarpinae</taxon>
        <taxon>Dorcoceras</taxon>
    </lineage>
</organism>
<evidence type="ECO:0000313" key="11">
    <source>
        <dbReference type="EMBL" id="KZV36226.1"/>
    </source>
</evidence>
<keyword evidence="12" id="KW-1185">Reference proteome</keyword>
<dbReference type="Gene3D" id="3.80.10.10">
    <property type="entry name" value="Ribonuclease Inhibitor"/>
    <property type="match status" value="1"/>
</dbReference>
<feature type="domain" description="NB-ARC" evidence="7">
    <location>
        <begin position="170"/>
        <end position="341"/>
    </location>
</feature>
<keyword evidence="6" id="KW-0067">ATP-binding</keyword>
<proteinExistence type="inferred from homology"/>
<dbReference type="Pfam" id="PF23598">
    <property type="entry name" value="LRR_14"/>
    <property type="match status" value="1"/>
</dbReference>
<dbReference type="InterPro" id="IPR042197">
    <property type="entry name" value="Apaf_helical"/>
</dbReference>
<dbReference type="Pfam" id="PF23559">
    <property type="entry name" value="WHD_DRP"/>
    <property type="match status" value="1"/>
</dbReference>
<dbReference type="GO" id="GO:0098542">
    <property type="term" value="P:defense response to other organism"/>
    <property type="evidence" value="ECO:0007669"/>
    <property type="project" value="TreeGrafter"/>
</dbReference>
<feature type="domain" description="Disease resistance N-terminal" evidence="8">
    <location>
        <begin position="11"/>
        <end position="92"/>
    </location>
</feature>
<evidence type="ECO:0000256" key="5">
    <source>
        <dbReference type="ARBA" id="ARBA00022821"/>
    </source>
</evidence>
<keyword evidence="2" id="KW-0433">Leucine-rich repeat</keyword>
<dbReference type="InterPro" id="IPR027417">
    <property type="entry name" value="P-loop_NTPase"/>
</dbReference>
<dbReference type="PRINTS" id="PR00364">
    <property type="entry name" value="DISEASERSIST"/>
</dbReference>
<evidence type="ECO:0000313" key="12">
    <source>
        <dbReference type="Proteomes" id="UP000250235"/>
    </source>
</evidence>
<evidence type="ECO:0000259" key="7">
    <source>
        <dbReference type="Pfam" id="PF00931"/>
    </source>
</evidence>
<dbReference type="InterPro" id="IPR044974">
    <property type="entry name" value="Disease_R_plants"/>
</dbReference>
<dbReference type="PANTHER" id="PTHR23155:SF1052">
    <property type="entry name" value="DISEASE RESISTANCE PROTEIN RPM1"/>
    <property type="match status" value="1"/>
</dbReference>
<evidence type="ECO:0000259" key="8">
    <source>
        <dbReference type="Pfam" id="PF18052"/>
    </source>
</evidence>
<dbReference type="InterPro" id="IPR032675">
    <property type="entry name" value="LRR_dom_sf"/>
</dbReference>
<evidence type="ECO:0000256" key="3">
    <source>
        <dbReference type="ARBA" id="ARBA00022737"/>
    </source>
</evidence>
<dbReference type="GO" id="GO:0043531">
    <property type="term" value="F:ADP binding"/>
    <property type="evidence" value="ECO:0007669"/>
    <property type="project" value="InterPro"/>
</dbReference>
<dbReference type="SUPFAM" id="SSF52540">
    <property type="entry name" value="P-loop containing nucleoside triphosphate hydrolases"/>
    <property type="match status" value="1"/>
</dbReference>
<evidence type="ECO:0000259" key="9">
    <source>
        <dbReference type="Pfam" id="PF23559"/>
    </source>
</evidence>
<dbReference type="Gene3D" id="1.20.5.4130">
    <property type="match status" value="1"/>
</dbReference>
<evidence type="ECO:0000256" key="4">
    <source>
        <dbReference type="ARBA" id="ARBA00022741"/>
    </source>
</evidence>
<dbReference type="Gene3D" id="1.10.10.10">
    <property type="entry name" value="Winged helix-like DNA-binding domain superfamily/Winged helix DNA-binding domain"/>
    <property type="match status" value="1"/>
</dbReference>
<keyword evidence="3" id="KW-0677">Repeat</keyword>
<reference evidence="11 12" key="1">
    <citation type="journal article" date="2015" name="Proc. Natl. Acad. Sci. U.S.A.">
        <title>The resurrection genome of Boea hygrometrica: A blueprint for survival of dehydration.</title>
        <authorList>
            <person name="Xiao L."/>
            <person name="Yang G."/>
            <person name="Zhang L."/>
            <person name="Yang X."/>
            <person name="Zhao S."/>
            <person name="Ji Z."/>
            <person name="Zhou Q."/>
            <person name="Hu M."/>
            <person name="Wang Y."/>
            <person name="Chen M."/>
            <person name="Xu Y."/>
            <person name="Jin H."/>
            <person name="Xiao X."/>
            <person name="Hu G."/>
            <person name="Bao F."/>
            <person name="Hu Y."/>
            <person name="Wan P."/>
            <person name="Li L."/>
            <person name="Deng X."/>
            <person name="Kuang T."/>
            <person name="Xiang C."/>
            <person name="Zhu J.K."/>
            <person name="Oliver M.J."/>
            <person name="He Y."/>
        </authorList>
    </citation>
    <scope>NUCLEOTIDE SEQUENCE [LARGE SCALE GENOMIC DNA]</scope>
    <source>
        <strain evidence="12">cv. XS01</strain>
    </source>
</reference>
<dbReference type="GO" id="GO:0051607">
    <property type="term" value="P:defense response to virus"/>
    <property type="evidence" value="ECO:0007669"/>
    <property type="project" value="UniProtKB-ARBA"/>
</dbReference>
<accession>A0A2Z7BPI5</accession>
<comment type="similarity">
    <text evidence="1">Belongs to the disease resistance NB-LRR family.</text>
</comment>
<evidence type="ECO:0000256" key="2">
    <source>
        <dbReference type="ARBA" id="ARBA00022614"/>
    </source>
</evidence>
<dbReference type="InterPro" id="IPR058922">
    <property type="entry name" value="WHD_DRP"/>
</dbReference>
<evidence type="ECO:0000259" key="10">
    <source>
        <dbReference type="Pfam" id="PF23598"/>
    </source>
</evidence>
<evidence type="ECO:0000256" key="1">
    <source>
        <dbReference type="ARBA" id="ARBA00008894"/>
    </source>
</evidence>
<keyword evidence="5" id="KW-0611">Plant defense</keyword>
<dbReference type="Gene3D" id="1.10.8.430">
    <property type="entry name" value="Helical domain of apoptotic protease-activating factors"/>
    <property type="match status" value="1"/>
</dbReference>
<dbReference type="EMBL" id="KV003914">
    <property type="protein sequence ID" value="KZV36226.1"/>
    <property type="molecule type" value="Genomic_DNA"/>
</dbReference>
<feature type="domain" description="Disease resistance protein winged helix" evidence="9">
    <location>
        <begin position="428"/>
        <end position="495"/>
    </location>
</feature>
<dbReference type="OrthoDB" id="690341at2759"/>
<dbReference type="PANTHER" id="PTHR23155">
    <property type="entry name" value="DISEASE RESISTANCE PROTEIN RP"/>
    <property type="match status" value="1"/>
</dbReference>
<dbReference type="Gene3D" id="3.40.50.300">
    <property type="entry name" value="P-loop containing nucleotide triphosphate hydrolases"/>
    <property type="match status" value="1"/>
</dbReference>
<dbReference type="SUPFAM" id="SSF52058">
    <property type="entry name" value="L domain-like"/>
    <property type="match status" value="1"/>
</dbReference>
<keyword evidence="4" id="KW-0547">Nucleotide-binding</keyword>
<dbReference type="GO" id="GO:0005524">
    <property type="term" value="F:ATP binding"/>
    <property type="evidence" value="ECO:0007669"/>
    <property type="project" value="UniProtKB-KW"/>
</dbReference>
<dbReference type="InterPro" id="IPR038005">
    <property type="entry name" value="RX-like_CC"/>
</dbReference>
<dbReference type="CDD" id="cd14798">
    <property type="entry name" value="RX-CC_like"/>
    <property type="match status" value="1"/>
</dbReference>
<dbReference type="InterPro" id="IPR036388">
    <property type="entry name" value="WH-like_DNA-bd_sf"/>
</dbReference>
<gene>
    <name evidence="11" type="ORF">F511_14244</name>
</gene>
<protein>
    <recommendedName>
        <fullName evidence="13">Disease resistance protein RPM1-like</fullName>
    </recommendedName>
</protein>
<dbReference type="Pfam" id="PF00931">
    <property type="entry name" value="NB-ARC"/>
    <property type="match status" value="1"/>
</dbReference>
<dbReference type="FunFam" id="3.40.50.300:FF:001091">
    <property type="entry name" value="Probable disease resistance protein At1g61300"/>
    <property type="match status" value="1"/>
</dbReference>
<name>A0A2Z7BPI5_9LAMI</name>
<feature type="domain" description="Disease resistance R13L4/SHOC-2-like LRR" evidence="10">
    <location>
        <begin position="547"/>
        <end position="876"/>
    </location>
</feature>
<dbReference type="FunFam" id="1.10.10.10:FF:000322">
    <property type="entry name" value="Probable disease resistance protein At1g63360"/>
    <property type="match status" value="1"/>
</dbReference>
<dbReference type="Pfam" id="PF18052">
    <property type="entry name" value="Rx_N"/>
    <property type="match status" value="1"/>
</dbReference>
<dbReference type="AlphaFoldDB" id="A0A2Z7BPI5"/>
<sequence>MAELAISAAASILIELAVPKIQEKLKFNKDLEDDIKIMRDRLGTLHAYVEANDDHRGADRRLDVKVEKVREIAFEIEDVLDEIFLHSAHVRHSHMIIQEARRLGHNIRHRFPVHRISGKIANINKRLDDIRSQAVAFPDGRSSSSGSGARTGQRLSPLLLDDEMVGYTNLKETFMGRLMDGEERLVTLAVVGPAGSGKTTFIKNMFWKPRIRGRFDCHAWVIVSKEFDLKALVINMLKQFCDWRKESYNRLDISEALAQIRKYLEKRRYLVVLDDIWEKEHWDRIKDALPNGPLGSRIIVSTRASNVASLCASSPQYVYELKGLEWLDAWSLFCKTAFKDNNGECPSELKTYSSKIVKRCEGLPFAIVAVGGALAQKRRLPIEWETFHKCLGCEIGSDPSLTAISKTLLPGYLDLSSKLKSCFLYFGVFPEDYSVERGRLIRLWVAERLATETDCRTAEEVAEDYLSELIHRNLVHVSNWDLDGRPRNCRVLSVVLTFIVQKCKEEAFASIFPRENSSATHNIIRRLSVHGDSSHSPHISINVYAVIRSVFLFRCGVFSPDHLADNFRNFKLLRVLDLQGAPLAVFPEQITRLILLRYLSLRETDIRTIPGSIKQLLYLQTLDLKQTGVTELPKAISLLHNLRHLFVYKYNVDNFVAFGSVVGVKFSKGIENLTNLQKLSLVKVGQKDGIIRDLKKLTQLRKLGLTGIRREHCKTLCASLEELKNLTTLDLCSKTEEEFLEVGDIRDPSRNIQRLYLKGRLIAFPGWISKLDNLIRIGLKWSKSKDCPLKALKHLPNLMEIQLVDSFEGNKLEFEASTFKKLKILAIEKLSQLNTVVIEEGAMPELQKMNLRRCPNLKILPLGIDKLSKIEELVVHDMAKEFIAGLRREDRQMVQHIPVIHSLTLNNQQGWILENLSGSFLPDASRHSS</sequence>
<evidence type="ECO:0008006" key="13">
    <source>
        <dbReference type="Google" id="ProtNLM"/>
    </source>
</evidence>